<proteinExistence type="predicted"/>
<dbReference type="PANTHER" id="PTHR37490:SF2">
    <property type="match status" value="1"/>
</dbReference>
<gene>
    <name evidence="1" type="ORF">KCV03_g10209</name>
</gene>
<accession>A0A9P8K249</accession>
<protein>
    <submittedName>
        <fullName evidence="1">Uncharacterized protein</fullName>
    </submittedName>
</protein>
<dbReference type="Pfam" id="PF11913">
    <property type="entry name" value="DUF3431"/>
    <property type="match status" value="1"/>
</dbReference>
<dbReference type="Proteomes" id="UP000767238">
    <property type="component" value="Unassembled WGS sequence"/>
</dbReference>
<comment type="caution">
    <text evidence="1">The sequence shown here is derived from an EMBL/GenBank/DDBJ whole genome shotgun (WGS) entry which is preliminary data.</text>
</comment>
<dbReference type="PANTHER" id="PTHR37490">
    <property type="entry name" value="EXPRESSED PROTEIN"/>
    <property type="match status" value="1"/>
</dbReference>
<feature type="non-terminal residue" evidence="1">
    <location>
        <position position="328"/>
    </location>
</feature>
<evidence type="ECO:0000313" key="2">
    <source>
        <dbReference type="Proteomes" id="UP000767238"/>
    </source>
</evidence>
<reference evidence="1" key="2">
    <citation type="submission" date="2021-08" db="EMBL/GenBank/DDBJ databases">
        <authorList>
            <person name="Gostincar C."/>
            <person name="Sun X."/>
            <person name="Song Z."/>
            <person name="Gunde-Cimerman N."/>
        </authorList>
    </citation>
    <scope>NUCLEOTIDE SEQUENCE</scope>
    <source>
        <strain evidence="1">EXF-8016</strain>
    </source>
</reference>
<dbReference type="EMBL" id="JAHFYH010000197">
    <property type="protein sequence ID" value="KAH0209945.1"/>
    <property type="molecule type" value="Genomic_DNA"/>
</dbReference>
<sequence length="328" mass="37503">MRAWSRFFTAILILGGFFFIRKYLDHLLEVEGQLHDYGSELSVSVGDYVLTKAYGVVGLDTTFAAKYRHLQTTAATQHEMSATLVSPDCIDRIVVMGKINDEDTSWVRKLPRWKNAVYSVDNDTWPLHTSTNKGREANVYLTYLVENYVKLPMIIAFVHPHERGYPQAWHTDAESYSNVESLSSLNTSFVLSNGYANLRCIAIPGCPDEIQPFRGEHGDGRSAEHAFVDAWNQIFENNNVPKVVGIPCCAQFAVSRDQVHKRPLEFYVGALRWLHDTPLDDATSGRVFEYLWHVIFGRDPVYCPDLNQCYHDVYRKPLRERNAINYDG</sequence>
<evidence type="ECO:0000313" key="1">
    <source>
        <dbReference type="EMBL" id="KAH0209945.1"/>
    </source>
</evidence>
<dbReference type="InterPro" id="IPR021838">
    <property type="entry name" value="DUF3431"/>
</dbReference>
<name>A0A9P8K249_AURME</name>
<organism evidence="1 2">
    <name type="scientific">Aureobasidium melanogenum</name>
    <name type="common">Aureobasidium pullulans var. melanogenum</name>
    <dbReference type="NCBI Taxonomy" id="46634"/>
    <lineage>
        <taxon>Eukaryota</taxon>
        <taxon>Fungi</taxon>
        <taxon>Dikarya</taxon>
        <taxon>Ascomycota</taxon>
        <taxon>Pezizomycotina</taxon>
        <taxon>Dothideomycetes</taxon>
        <taxon>Dothideomycetidae</taxon>
        <taxon>Dothideales</taxon>
        <taxon>Saccotheciaceae</taxon>
        <taxon>Aureobasidium</taxon>
    </lineage>
</organism>
<reference evidence="1" key="1">
    <citation type="journal article" date="2021" name="J Fungi (Basel)">
        <title>Virulence traits and population genomics of the black yeast Aureobasidium melanogenum.</title>
        <authorList>
            <person name="Cernosa A."/>
            <person name="Sun X."/>
            <person name="Gostincar C."/>
            <person name="Fang C."/>
            <person name="Gunde-Cimerman N."/>
            <person name="Song Z."/>
        </authorList>
    </citation>
    <scope>NUCLEOTIDE SEQUENCE</scope>
    <source>
        <strain evidence="1">EXF-8016</strain>
    </source>
</reference>
<dbReference type="AlphaFoldDB" id="A0A9P8K249"/>